<comment type="caution">
    <text evidence="1">The sequence shown here is derived from an EMBL/GenBank/DDBJ whole genome shotgun (WGS) entry which is preliminary data.</text>
</comment>
<dbReference type="Proteomes" id="UP000054653">
    <property type="component" value="Unassembled WGS sequence"/>
</dbReference>
<proteinExistence type="predicted"/>
<accession>A0A0V1D3N7</accession>
<feature type="non-terminal residue" evidence="1">
    <location>
        <position position="52"/>
    </location>
</feature>
<feature type="non-terminal residue" evidence="1">
    <location>
        <position position="1"/>
    </location>
</feature>
<organism evidence="1 2">
    <name type="scientific">Trichinella britovi</name>
    <name type="common">Parasitic roundworm</name>
    <dbReference type="NCBI Taxonomy" id="45882"/>
    <lineage>
        <taxon>Eukaryota</taxon>
        <taxon>Metazoa</taxon>
        <taxon>Ecdysozoa</taxon>
        <taxon>Nematoda</taxon>
        <taxon>Enoplea</taxon>
        <taxon>Dorylaimia</taxon>
        <taxon>Trichinellida</taxon>
        <taxon>Trichinellidae</taxon>
        <taxon>Trichinella</taxon>
    </lineage>
</organism>
<evidence type="ECO:0000313" key="1">
    <source>
        <dbReference type="EMBL" id="KRY56143.1"/>
    </source>
</evidence>
<keyword evidence="2" id="KW-1185">Reference proteome</keyword>
<dbReference type="AlphaFoldDB" id="A0A0V1D3N7"/>
<reference evidence="1 2" key="1">
    <citation type="submission" date="2015-01" db="EMBL/GenBank/DDBJ databases">
        <title>Evolution of Trichinella species and genotypes.</title>
        <authorList>
            <person name="Korhonen P.K."/>
            <person name="Edoardo P."/>
            <person name="Giuseppe L.R."/>
            <person name="Gasser R.B."/>
        </authorList>
    </citation>
    <scope>NUCLEOTIDE SEQUENCE [LARGE SCALE GENOMIC DNA]</scope>
    <source>
        <strain evidence="1">ISS120</strain>
    </source>
</reference>
<sequence length="52" mass="6386">LHFLFYYCFMMIQMTSQILLFQHDLKSLILLFQHDVYSARHLPEMAVRILRI</sequence>
<gene>
    <name evidence="1" type="ORF">T03_14589</name>
</gene>
<dbReference type="EMBL" id="JYDI01000046">
    <property type="protein sequence ID" value="KRY56143.1"/>
    <property type="molecule type" value="Genomic_DNA"/>
</dbReference>
<name>A0A0V1D3N7_TRIBR</name>
<evidence type="ECO:0000313" key="2">
    <source>
        <dbReference type="Proteomes" id="UP000054653"/>
    </source>
</evidence>
<protein>
    <submittedName>
        <fullName evidence="1">Uncharacterized protein</fullName>
    </submittedName>
</protein>